<protein>
    <recommendedName>
        <fullName evidence="2">DUF4426 domain-containing protein</fullName>
    </recommendedName>
</protein>
<gene>
    <name evidence="3" type="ordered locus">Psesu_2066</name>
</gene>
<dbReference type="EMBL" id="CP002446">
    <property type="protein sequence ID" value="ADV27902.1"/>
    <property type="molecule type" value="Genomic_DNA"/>
</dbReference>
<keyword evidence="1" id="KW-0732">Signal</keyword>
<dbReference type="RefSeq" id="WP_013535730.1">
    <property type="nucleotide sequence ID" value="NC_014924.1"/>
</dbReference>
<name>E6WUB8_PSEUU</name>
<dbReference type="Gene3D" id="2.60.40.3340">
    <property type="entry name" value="Domain of unknown function DUF4426"/>
    <property type="match status" value="1"/>
</dbReference>
<dbReference type="InterPro" id="IPR025218">
    <property type="entry name" value="DUF4426"/>
</dbReference>
<evidence type="ECO:0000256" key="1">
    <source>
        <dbReference type="SAM" id="SignalP"/>
    </source>
</evidence>
<accession>E6WUB8</accession>
<dbReference type="KEGG" id="psu:Psesu_2066"/>
<keyword evidence="4" id="KW-1185">Reference proteome</keyword>
<evidence type="ECO:0000313" key="3">
    <source>
        <dbReference type="EMBL" id="ADV27902.1"/>
    </source>
</evidence>
<sequence>MRIPTSGLKAFALSAVLPLLGACSGGQAPTPAQFVPPTPAVAELGGQLRARYTLVPTLALDQAMARGYGIERREGTALLLVALRHDEGDGNERGVEGEVRAQARDLSGRQQQVAMRTLRSGDYVDHVGLVDIGPRDVIRVEVDAVVEGRSYRFDFQRNL</sequence>
<reference evidence="3 4" key="1">
    <citation type="submission" date="2011-01" db="EMBL/GenBank/DDBJ databases">
        <title>Complete sequence of Pseudoxanthomonas suwonensis 11-1.</title>
        <authorList>
            <consortium name="US DOE Joint Genome Institute"/>
            <person name="Lucas S."/>
            <person name="Copeland A."/>
            <person name="Lapidus A."/>
            <person name="Cheng J.-F."/>
            <person name="Goodwin L."/>
            <person name="Pitluck S."/>
            <person name="Teshima H."/>
            <person name="Detter J.C."/>
            <person name="Han C."/>
            <person name="Tapia R."/>
            <person name="Land M."/>
            <person name="Hauser L."/>
            <person name="Kyrpides N."/>
            <person name="Ivanova N."/>
            <person name="Ovchinnikova G."/>
            <person name="Siebers A.K."/>
            <person name="Allgaier M."/>
            <person name="Thelen M.P."/>
            <person name="Hugenholtz P."/>
            <person name="Gladden J."/>
            <person name="Woyke T."/>
        </authorList>
    </citation>
    <scope>NUCLEOTIDE SEQUENCE [LARGE SCALE GENOMIC DNA]</scope>
    <source>
        <strain evidence="4">11-1</strain>
    </source>
</reference>
<dbReference type="Proteomes" id="UP000008632">
    <property type="component" value="Chromosome"/>
</dbReference>
<evidence type="ECO:0000259" key="2">
    <source>
        <dbReference type="Pfam" id="PF14467"/>
    </source>
</evidence>
<dbReference type="STRING" id="743721.Psesu_2066"/>
<dbReference type="PROSITE" id="PS51257">
    <property type="entry name" value="PROKAR_LIPOPROTEIN"/>
    <property type="match status" value="1"/>
</dbReference>
<dbReference type="HOGENOM" id="CLU_1659299_0_0_6"/>
<dbReference type="Pfam" id="PF14467">
    <property type="entry name" value="DUF4426"/>
    <property type="match status" value="1"/>
</dbReference>
<dbReference type="eggNOG" id="ENOG503303T">
    <property type="taxonomic scope" value="Bacteria"/>
</dbReference>
<feature type="domain" description="DUF4426" evidence="2">
    <location>
        <begin position="46"/>
        <end position="159"/>
    </location>
</feature>
<feature type="chain" id="PRO_5003212249" description="DUF4426 domain-containing protein" evidence="1">
    <location>
        <begin position="29"/>
        <end position="159"/>
    </location>
</feature>
<dbReference type="AlphaFoldDB" id="E6WUB8"/>
<proteinExistence type="predicted"/>
<evidence type="ECO:0000313" key="4">
    <source>
        <dbReference type="Proteomes" id="UP000008632"/>
    </source>
</evidence>
<feature type="signal peptide" evidence="1">
    <location>
        <begin position="1"/>
        <end position="28"/>
    </location>
</feature>
<organism evidence="3 4">
    <name type="scientific">Pseudoxanthomonas suwonensis (strain 11-1)</name>
    <dbReference type="NCBI Taxonomy" id="743721"/>
    <lineage>
        <taxon>Bacteria</taxon>
        <taxon>Pseudomonadati</taxon>
        <taxon>Pseudomonadota</taxon>
        <taxon>Gammaproteobacteria</taxon>
        <taxon>Lysobacterales</taxon>
        <taxon>Lysobacteraceae</taxon>
        <taxon>Pseudoxanthomonas</taxon>
    </lineage>
</organism>